<protein>
    <recommendedName>
        <fullName evidence="2">DUF3563 domain-containing protein</fullName>
    </recommendedName>
</protein>
<dbReference type="AlphaFoldDB" id="A0A1J5PL06"/>
<reference evidence="1" key="1">
    <citation type="submission" date="2016-10" db="EMBL/GenBank/DDBJ databases">
        <title>Sequence of Gallionella enrichment culture.</title>
        <authorList>
            <person name="Poehlein A."/>
            <person name="Muehling M."/>
            <person name="Daniel R."/>
        </authorList>
    </citation>
    <scope>NUCLEOTIDE SEQUENCE</scope>
</reference>
<dbReference type="EMBL" id="MLJW01006923">
    <property type="protein sequence ID" value="OIQ65971.1"/>
    <property type="molecule type" value="Genomic_DNA"/>
</dbReference>
<name>A0A1J5PL06_9ZZZZ</name>
<sequence>MSVFAQLIKAFQLFFMPQKDRDDSYLSKATDVYDLERRMREIDRRGLSADGYPNRH</sequence>
<dbReference type="InterPro" id="IPR021946">
    <property type="entry name" value="DUF3563"/>
</dbReference>
<organism evidence="1">
    <name type="scientific">mine drainage metagenome</name>
    <dbReference type="NCBI Taxonomy" id="410659"/>
    <lineage>
        <taxon>unclassified sequences</taxon>
        <taxon>metagenomes</taxon>
        <taxon>ecological metagenomes</taxon>
    </lineage>
</organism>
<proteinExistence type="predicted"/>
<evidence type="ECO:0008006" key="2">
    <source>
        <dbReference type="Google" id="ProtNLM"/>
    </source>
</evidence>
<accession>A0A1J5PL06</accession>
<dbReference type="Pfam" id="PF12086">
    <property type="entry name" value="DUF3563"/>
    <property type="match status" value="1"/>
</dbReference>
<gene>
    <name evidence="1" type="ORF">GALL_524650</name>
</gene>
<comment type="caution">
    <text evidence="1">The sequence shown here is derived from an EMBL/GenBank/DDBJ whole genome shotgun (WGS) entry which is preliminary data.</text>
</comment>
<evidence type="ECO:0000313" key="1">
    <source>
        <dbReference type="EMBL" id="OIQ65971.1"/>
    </source>
</evidence>